<evidence type="ECO:0000256" key="4">
    <source>
        <dbReference type="ARBA" id="ARBA00022842"/>
    </source>
</evidence>
<dbReference type="Gene3D" id="1.20.58.340">
    <property type="entry name" value="Magnesium transport protein CorA, transmembrane region"/>
    <property type="match status" value="1"/>
</dbReference>
<evidence type="ECO:0000256" key="9">
    <source>
        <dbReference type="RuleBase" id="RU366042"/>
    </source>
</evidence>
<feature type="region of interest" description="Disordered" evidence="10">
    <location>
        <begin position="1"/>
        <end position="57"/>
    </location>
</feature>
<keyword evidence="8 9" id="KW-0472">Membrane</keyword>
<evidence type="ECO:0000256" key="3">
    <source>
        <dbReference type="ARBA" id="ARBA00022692"/>
    </source>
</evidence>
<evidence type="ECO:0000313" key="12">
    <source>
        <dbReference type="Proteomes" id="UP001301350"/>
    </source>
</evidence>
<dbReference type="GO" id="GO:0005743">
    <property type="term" value="C:mitochondrial inner membrane"/>
    <property type="evidence" value="ECO:0007669"/>
    <property type="project" value="UniProtKB-SubCell"/>
</dbReference>
<evidence type="ECO:0000256" key="6">
    <source>
        <dbReference type="ARBA" id="ARBA00022989"/>
    </source>
</evidence>
<keyword evidence="7 9" id="KW-0406">Ion transport</keyword>
<dbReference type="EMBL" id="JANCYW010000011">
    <property type="protein sequence ID" value="KAK4537084.1"/>
    <property type="molecule type" value="Genomic_DNA"/>
</dbReference>
<evidence type="ECO:0000256" key="10">
    <source>
        <dbReference type="SAM" id="MobiDB-lite"/>
    </source>
</evidence>
<organism evidence="11 12">
    <name type="scientific">Cyanidium caldarium</name>
    <name type="common">Red alga</name>
    <dbReference type="NCBI Taxonomy" id="2771"/>
    <lineage>
        <taxon>Eukaryota</taxon>
        <taxon>Rhodophyta</taxon>
        <taxon>Bangiophyceae</taxon>
        <taxon>Cyanidiales</taxon>
        <taxon>Cyanidiaceae</taxon>
        <taxon>Cyanidium</taxon>
    </lineage>
</organism>
<comment type="caution">
    <text evidence="11">The sequence shown here is derived from an EMBL/GenBank/DDBJ whole genome shotgun (WGS) entry which is preliminary data.</text>
</comment>
<keyword evidence="6 9" id="KW-1133">Transmembrane helix</keyword>
<gene>
    <name evidence="11" type="ORF">CDCA_CDCA11G3109</name>
</gene>
<evidence type="ECO:0000256" key="7">
    <source>
        <dbReference type="ARBA" id="ARBA00023065"/>
    </source>
</evidence>
<evidence type="ECO:0000256" key="2">
    <source>
        <dbReference type="ARBA" id="ARBA00022448"/>
    </source>
</evidence>
<proteinExistence type="inferred from homology"/>
<evidence type="ECO:0000313" key="11">
    <source>
        <dbReference type="EMBL" id="KAK4537084.1"/>
    </source>
</evidence>
<evidence type="ECO:0000256" key="5">
    <source>
        <dbReference type="ARBA" id="ARBA00022946"/>
    </source>
</evidence>
<dbReference type="Gene3D" id="2.40.128.330">
    <property type="match status" value="1"/>
</dbReference>
<reference evidence="11 12" key="1">
    <citation type="submission" date="2022-07" db="EMBL/GenBank/DDBJ databases">
        <title>Genome-wide signatures of adaptation to extreme environments.</title>
        <authorList>
            <person name="Cho C.H."/>
            <person name="Yoon H.S."/>
        </authorList>
    </citation>
    <scope>NUCLEOTIDE SEQUENCE [LARGE SCALE GENOMIC DNA]</scope>
    <source>
        <strain evidence="11 12">DBV 063 E5</strain>
    </source>
</reference>
<dbReference type="PANTHER" id="PTHR13890:SF0">
    <property type="entry name" value="MAGNESIUM TRANSPORTER MRS2 HOMOLOG, MITOCHONDRIAL"/>
    <property type="match status" value="1"/>
</dbReference>
<comment type="similarity">
    <text evidence="9">Belongs to the CorA metal ion transporter (MIT) (TC 1.A.35) family.</text>
</comment>
<dbReference type="Proteomes" id="UP001301350">
    <property type="component" value="Unassembled WGS sequence"/>
</dbReference>
<protein>
    <recommendedName>
        <fullName evidence="9">Magnesium transporter</fullName>
    </recommendedName>
</protein>
<dbReference type="Pfam" id="PF22099">
    <property type="entry name" value="MRS2-like"/>
    <property type="match status" value="1"/>
</dbReference>
<evidence type="ECO:0000256" key="1">
    <source>
        <dbReference type="ARBA" id="ARBA00004141"/>
    </source>
</evidence>
<name>A0AAV9IXR9_CYACA</name>
<keyword evidence="3 9" id="KW-0812">Transmembrane</keyword>
<dbReference type="AlphaFoldDB" id="A0AAV9IXR9"/>
<keyword evidence="2 9" id="KW-0813">Transport</keyword>
<feature type="transmembrane region" description="Helical" evidence="9">
    <location>
        <begin position="417"/>
        <end position="441"/>
    </location>
</feature>
<keyword evidence="9" id="KW-0999">Mitochondrion inner membrane</keyword>
<feature type="compositionally biased region" description="Basic and acidic residues" evidence="10">
    <location>
        <begin position="41"/>
        <end position="56"/>
    </location>
</feature>
<feature type="compositionally biased region" description="Polar residues" evidence="10">
    <location>
        <begin position="29"/>
        <end position="40"/>
    </location>
</feature>
<keyword evidence="12" id="KW-1185">Reference proteome</keyword>
<accession>A0AAV9IXR9</accession>
<keyword evidence="5" id="KW-0809">Transit peptide</keyword>
<comment type="subcellular location">
    <subcellularLocation>
        <location evidence="1">Membrane</location>
        <topology evidence="1">Multi-pass membrane protein</topology>
    </subcellularLocation>
    <subcellularLocation>
        <location evidence="9">Mitochondrion inner membrane</location>
        <topology evidence="9">Multi-pass membrane protein</topology>
    </subcellularLocation>
</comment>
<sequence length="449" mass="49841">MGVTSQSGKPGARPTLRRLELPLEVDGAATSSDSGAYRQSSTEKPRDVSADTRAPDETAGLEAVVEQARRARLQPLLRTFQNLDCLEFDQHGRVVLLSVSRAEILRAARVVHIGDASESAALDGGDVAALDMARLLGAAAHKKKQRKRMRKYMRNFMQIRDFRQIDPAFVAKPALWVRHNVLVVSLEQVRALIFADRLLLFQPEQPAVQRSARTILERLQAARADADAYAPFEFRALEAILICVCVSLESDLSEFEPKLVRALNELSKMTTALQLEQLRALKLQLGAFLVRVQNVQDALRELLDEDEDMSRMYLSQLRETGNQTRPVGEHEEVEQILEAYLQVVAHIRNRADLISAATADTEDIVGIQLGIMRNRLLVLDIAASAALASFALADAVISFFHSNLPLPIYQENNGSVVWFIVVTFAAVGFAIAGSTLTLLWMRRIGLLQL</sequence>
<evidence type="ECO:0000256" key="8">
    <source>
        <dbReference type="ARBA" id="ARBA00023136"/>
    </source>
</evidence>
<keyword evidence="9" id="KW-0496">Mitochondrion</keyword>
<feature type="transmembrane region" description="Helical" evidence="9">
    <location>
        <begin position="376"/>
        <end position="397"/>
    </location>
</feature>
<dbReference type="CDD" id="cd12823">
    <property type="entry name" value="Mrs2_Mfm1p-like"/>
    <property type="match status" value="1"/>
</dbReference>
<dbReference type="InterPro" id="IPR039204">
    <property type="entry name" value="MRS2-like"/>
</dbReference>
<keyword evidence="4 9" id="KW-0460">Magnesium</keyword>
<dbReference type="GO" id="GO:0015095">
    <property type="term" value="F:magnesium ion transmembrane transporter activity"/>
    <property type="evidence" value="ECO:0007669"/>
    <property type="project" value="TreeGrafter"/>
</dbReference>
<dbReference type="PANTHER" id="PTHR13890">
    <property type="entry name" value="RNA SPLICING PROTEIN MRS2, MITOCHONDRIAL"/>
    <property type="match status" value="1"/>
</dbReference>